<protein>
    <submittedName>
        <fullName evidence="1">Os12g0110150 protein</fullName>
    </submittedName>
</protein>
<name>A0A0P0Y6G1_ORYSJ</name>
<evidence type="ECO:0000313" key="1">
    <source>
        <dbReference type="EMBL" id="BAT15550.1"/>
    </source>
</evidence>
<proteinExistence type="predicted"/>
<dbReference type="Proteomes" id="UP000059680">
    <property type="component" value="Chromosome 12"/>
</dbReference>
<evidence type="ECO:0000313" key="2">
    <source>
        <dbReference type="Proteomes" id="UP000059680"/>
    </source>
</evidence>
<dbReference type="Gramene" id="Os12t0110150-00">
    <property type="protein sequence ID" value="Os12t0110150-00"/>
    <property type="gene ID" value="Os12g0110150"/>
</dbReference>
<accession>A0A0P0Y6G1</accession>
<keyword evidence="2" id="KW-1185">Reference proteome</keyword>
<dbReference type="AlphaFoldDB" id="A0A0P0Y6G1"/>
<sequence>MREGCKHTGSDASLCVERDNGNLRRQWVLPQEFFPPLICQVFQSLKITLKEKKKTINISVVHCAGRQGNDQAHQDKYLKDF</sequence>
<reference evidence="1 2" key="3">
    <citation type="journal article" date="2013" name="Rice">
        <title>Improvement of the Oryza sativa Nipponbare reference genome using next generation sequence and optical map data.</title>
        <authorList>
            <person name="Kawahara Y."/>
            <person name="de la Bastide M."/>
            <person name="Hamilton J.P."/>
            <person name="Kanamori H."/>
            <person name="McCombie W.R."/>
            <person name="Ouyang S."/>
            <person name="Schwartz D.C."/>
            <person name="Tanaka T."/>
            <person name="Wu J."/>
            <person name="Zhou S."/>
            <person name="Childs K.L."/>
            <person name="Davidson R.M."/>
            <person name="Lin H."/>
            <person name="Quesada-Ocampo L."/>
            <person name="Vaillancourt B."/>
            <person name="Sakai H."/>
            <person name="Lee S.S."/>
            <person name="Kim J."/>
            <person name="Numa H."/>
            <person name="Itoh T."/>
            <person name="Buell C.R."/>
            <person name="Matsumoto T."/>
        </authorList>
    </citation>
    <scope>NUCLEOTIDE SEQUENCE [LARGE SCALE GENOMIC DNA]</scope>
    <source>
        <strain evidence="2">cv. Nipponbare</strain>
    </source>
</reference>
<gene>
    <name evidence="1" type="ordered locus">Os12g0110150</name>
    <name evidence="1" type="ORF">OSNPB_120110150</name>
</gene>
<reference evidence="2" key="1">
    <citation type="journal article" date="2005" name="Nature">
        <title>The map-based sequence of the rice genome.</title>
        <authorList>
            <consortium name="International rice genome sequencing project (IRGSP)"/>
            <person name="Matsumoto T."/>
            <person name="Wu J."/>
            <person name="Kanamori H."/>
            <person name="Katayose Y."/>
            <person name="Fujisawa M."/>
            <person name="Namiki N."/>
            <person name="Mizuno H."/>
            <person name="Yamamoto K."/>
            <person name="Antonio B.A."/>
            <person name="Baba T."/>
            <person name="Sakata K."/>
            <person name="Nagamura Y."/>
            <person name="Aoki H."/>
            <person name="Arikawa K."/>
            <person name="Arita K."/>
            <person name="Bito T."/>
            <person name="Chiden Y."/>
            <person name="Fujitsuka N."/>
            <person name="Fukunaka R."/>
            <person name="Hamada M."/>
            <person name="Harada C."/>
            <person name="Hayashi A."/>
            <person name="Hijishita S."/>
            <person name="Honda M."/>
            <person name="Hosokawa S."/>
            <person name="Ichikawa Y."/>
            <person name="Idonuma A."/>
            <person name="Iijima M."/>
            <person name="Ikeda M."/>
            <person name="Ikeno M."/>
            <person name="Ito K."/>
            <person name="Ito S."/>
            <person name="Ito T."/>
            <person name="Ito Y."/>
            <person name="Ito Y."/>
            <person name="Iwabuchi A."/>
            <person name="Kamiya K."/>
            <person name="Karasawa W."/>
            <person name="Kurita K."/>
            <person name="Katagiri S."/>
            <person name="Kikuta A."/>
            <person name="Kobayashi H."/>
            <person name="Kobayashi N."/>
            <person name="Machita K."/>
            <person name="Maehara T."/>
            <person name="Masukawa M."/>
            <person name="Mizubayashi T."/>
            <person name="Mukai Y."/>
            <person name="Nagasaki H."/>
            <person name="Nagata Y."/>
            <person name="Naito S."/>
            <person name="Nakashima M."/>
            <person name="Nakama Y."/>
            <person name="Nakamichi Y."/>
            <person name="Nakamura M."/>
            <person name="Meguro A."/>
            <person name="Negishi M."/>
            <person name="Ohta I."/>
            <person name="Ohta T."/>
            <person name="Okamoto M."/>
            <person name="Ono N."/>
            <person name="Saji S."/>
            <person name="Sakaguchi M."/>
            <person name="Sakai K."/>
            <person name="Shibata M."/>
            <person name="Shimokawa T."/>
            <person name="Song J."/>
            <person name="Takazaki Y."/>
            <person name="Terasawa K."/>
            <person name="Tsugane M."/>
            <person name="Tsuji K."/>
            <person name="Ueda S."/>
            <person name="Waki K."/>
            <person name="Yamagata H."/>
            <person name="Yamamoto M."/>
            <person name="Yamamoto S."/>
            <person name="Yamane H."/>
            <person name="Yoshiki S."/>
            <person name="Yoshihara R."/>
            <person name="Yukawa K."/>
            <person name="Zhong H."/>
            <person name="Yano M."/>
            <person name="Yuan Q."/>
            <person name="Ouyang S."/>
            <person name="Liu J."/>
            <person name="Jones K.M."/>
            <person name="Gansberger K."/>
            <person name="Moffat K."/>
            <person name="Hill J."/>
            <person name="Bera J."/>
            <person name="Fadrosh D."/>
            <person name="Jin S."/>
            <person name="Johri S."/>
            <person name="Kim M."/>
            <person name="Overton L."/>
            <person name="Reardon M."/>
            <person name="Tsitrin T."/>
            <person name="Vuong H."/>
            <person name="Weaver B."/>
            <person name="Ciecko A."/>
            <person name="Tallon L."/>
            <person name="Jackson J."/>
            <person name="Pai G."/>
            <person name="Aken S.V."/>
            <person name="Utterback T."/>
            <person name="Reidmuller S."/>
            <person name="Feldblyum T."/>
            <person name="Hsiao J."/>
            <person name="Zismann V."/>
            <person name="Iobst S."/>
            <person name="de Vazeille A.R."/>
            <person name="Buell C.R."/>
            <person name="Ying K."/>
            <person name="Li Y."/>
            <person name="Lu T."/>
            <person name="Huang Y."/>
            <person name="Zhao Q."/>
            <person name="Feng Q."/>
            <person name="Zhang L."/>
            <person name="Zhu J."/>
            <person name="Weng Q."/>
            <person name="Mu J."/>
            <person name="Lu Y."/>
            <person name="Fan D."/>
            <person name="Liu Y."/>
            <person name="Guan J."/>
            <person name="Zhang Y."/>
            <person name="Yu S."/>
            <person name="Liu X."/>
            <person name="Zhang Y."/>
            <person name="Hong G."/>
            <person name="Han B."/>
            <person name="Choisne N."/>
            <person name="Demange N."/>
            <person name="Orjeda G."/>
            <person name="Samain S."/>
            <person name="Cattolico L."/>
            <person name="Pelletier E."/>
            <person name="Couloux A."/>
            <person name="Segurens B."/>
            <person name="Wincker P."/>
            <person name="D'Hont A."/>
            <person name="Scarpelli C."/>
            <person name="Weissenbach J."/>
            <person name="Salanoubat M."/>
            <person name="Quetier F."/>
            <person name="Yu Y."/>
            <person name="Kim H.R."/>
            <person name="Rambo T."/>
            <person name="Currie J."/>
            <person name="Collura K."/>
            <person name="Luo M."/>
            <person name="Yang T."/>
            <person name="Ammiraju J.S.S."/>
            <person name="Engler F."/>
            <person name="Soderlund C."/>
            <person name="Wing R.A."/>
            <person name="Palmer L.E."/>
            <person name="de la Bastide M."/>
            <person name="Spiegel L."/>
            <person name="Nascimento L."/>
            <person name="Zutavern T."/>
            <person name="O'Shaughnessy A."/>
            <person name="Dike S."/>
            <person name="Dedhia N."/>
            <person name="Preston R."/>
            <person name="Balija V."/>
            <person name="McCombie W.R."/>
            <person name="Chow T."/>
            <person name="Chen H."/>
            <person name="Chung M."/>
            <person name="Chen C."/>
            <person name="Shaw J."/>
            <person name="Wu H."/>
            <person name="Hsiao K."/>
            <person name="Chao Y."/>
            <person name="Chu M."/>
            <person name="Cheng C."/>
            <person name="Hour A."/>
            <person name="Lee P."/>
            <person name="Lin S."/>
            <person name="Lin Y."/>
            <person name="Liou J."/>
            <person name="Liu S."/>
            <person name="Hsing Y."/>
            <person name="Raghuvanshi S."/>
            <person name="Mohanty A."/>
            <person name="Bharti A.K."/>
            <person name="Gaur A."/>
            <person name="Gupta V."/>
            <person name="Kumar D."/>
            <person name="Ravi V."/>
            <person name="Vij S."/>
            <person name="Kapur A."/>
            <person name="Khurana P."/>
            <person name="Khurana P."/>
            <person name="Khurana J.P."/>
            <person name="Tyagi A.K."/>
            <person name="Gaikwad K."/>
            <person name="Singh A."/>
            <person name="Dalal V."/>
            <person name="Srivastava S."/>
            <person name="Dixit A."/>
            <person name="Pal A.K."/>
            <person name="Ghazi I.A."/>
            <person name="Yadav M."/>
            <person name="Pandit A."/>
            <person name="Bhargava A."/>
            <person name="Sureshbabu K."/>
            <person name="Batra K."/>
            <person name="Sharma T.R."/>
            <person name="Mohapatra T."/>
            <person name="Singh N.K."/>
            <person name="Messing J."/>
            <person name="Nelson A.B."/>
            <person name="Fuks G."/>
            <person name="Kavchok S."/>
            <person name="Keizer G."/>
            <person name="Linton E."/>
            <person name="Llaca V."/>
            <person name="Song R."/>
            <person name="Tanyolac B."/>
            <person name="Young S."/>
            <person name="Ho-Il K."/>
            <person name="Hahn J.H."/>
            <person name="Sangsakoo G."/>
            <person name="Vanavichit A."/>
            <person name="de Mattos Luiz.A.T."/>
            <person name="Zimmer P.D."/>
            <person name="Malone G."/>
            <person name="Dellagostin O."/>
            <person name="de Oliveira A.C."/>
            <person name="Bevan M."/>
            <person name="Bancroft I."/>
            <person name="Minx P."/>
            <person name="Cordum H."/>
            <person name="Wilson R."/>
            <person name="Cheng Z."/>
            <person name="Jin W."/>
            <person name="Jiang J."/>
            <person name="Leong S.A."/>
            <person name="Iwama H."/>
            <person name="Gojobori T."/>
            <person name="Itoh T."/>
            <person name="Niimura Y."/>
            <person name="Fujii Y."/>
            <person name="Habara T."/>
            <person name="Sakai H."/>
            <person name="Sato Y."/>
            <person name="Wilson G."/>
            <person name="Kumar K."/>
            <person name="McCouch S."/>
            <person name="Juretic N."/>
            <person name="Hoen D."/>
            <person name="Wright S."/>
            <person name="Bruskiewich R."/>
            <person name="Bureau T."/>
            <person name="Miyao A."/>
            <person name="Hirochika H."/>
            <person name="Nishikawa T."/>
            <person name="Kadowaki K."/>
            <person name="Sugiura M."/>
            <person name="Burr B."/>
            <person name="Sasaki T."/>
        </authorList>
    </citation>
    <scope>NUCLEOTIDE SEQUENCE [LARGE SCALE GENOMIC DNA]</scope>
    <source>
        <strain evidence="2">cv. Nipponbare</strain>
    </source>
</reference>
<reference evidence="1 2" key="2">
    <citation type="journal article" date="2013" name="Plant Cell Physiol.">
        <title>Rice Annotation Project Database (RAP-DB): an integrative and interactive database for rice genomics.</title>
        <authorList>
            <person name="Sakai H."/>
            <person name="Lee S.S."/>
            <person name="Tanaka T."/>
            <person name="Numa H."/>
            <person name="Kim J."/>
            <person name="Kawahara Y."/>
            <person name="Wakimoto H."/>
            <person name="Yang C.C."/>
            <person name="Iwamoto M."/>
            <person name="Abe T."/>
            <person name="Yamada Y."/>
            <person name="Muto A."/>
            <person name="Inokuchi H."/>
            <person name="Ikemura T."/>
            <person name="Matsumoto T."/>
            <person name="Sasaki T."/>
            <person name="Itoh T."/>
        </authorList>
    </citation>
    <scope>NUCLEOTIDE SEQUENCE [LARGE SCALE GENOMIC DNA]</scope>
    <source>
        <strain evidence="2">cv. Nipponbare</strain>
    </source>
</reference>
<dbReference type="PaxDb" id="39947-A0A0P0Y6G1"/>
<dbReference type="InParanoid" id="A0A0P0Y6G1"/>
<dbReference type="EMBL" id="AP014968">
    <property type="protein sequence ID" value="BAT15550.1"/>
    <property type="molecule type" value="Genomic_DNA"/>
</dbReference>
<organism evidence="1 2">
    <name type="scientific">Oryza sativa subsp. japonica</name>
    <name type="common">Rice</name>
    <dbReference type="NCBI Taxonomy" id="39947"/>
    <lineage>
        <taxon>Eukaryota</taxon>
        <taxon>Viridiplantae</taxon>
        <taxon>Streptophyta</taxon>
        <taxon>Embryophyta</taxon>
        <taxon>Tracheophyta</taxon>
        <taxon>Spermatophyta</taxon>
        <taxon>Magnoliopsida</taxon>
        <taxon>Liliopsida</taxon>
        <taxon>Poales</taxon>
        <taxon>Poaceae</taxon>
        <taxon>BOP clade</taxon>
        <taxon>Oryzoideae</taxon>
        <taxon>Oryzeae</taxon>
        <taxon>Oryzinae</taxon>
        <taxon>Oryza</taxon>
        <taxon>Oryza sativa</taxon>
    </lineage>
</organism>